<proteinExistence type="predicted"/>
<dbReference type="EMBL" id="JAIZAY010000014">
    <property type="protein sequence ID" value="KAJ8029013.1"/>
    <property type="molecule type" value="Genomic_DNA"/>
</dbReference>
<dbReference type="InterPro" id="IPR000477">
    <property type="entry name" value="RT_dom"/>
</dbReference>
<name>A0A9Q1BLN8_HOLLE</name>
<dbReference type="InterPro" id="IPR000305">
    <property type="entry name" value="GIY-YIG_endonuc"/>
</dbReference>
<feature type="signal peptide" evidence="1">
    <location>
        <begin position="1"/>
        <end position="21"/>
    </location>
</feature>
<dbReference type="Pfam" id="PF01541">
    <property type="entry name" value="GIY-YIG"/>
    <property type="match status" value="1"/>
</dbReference>
<evidence type="ECO:0000259" key="3">
    <source>
        <dbReference type="PROSITE" id="PS50878"/>
    </source>
</evidence>
<evidence type="ECO:0000256" key="1">
    <source>
        <dbReference type="SAM" id="SignalP"/>
    </source>
</evidence>
<keyword evidence="5" id="KW-1185">Reference proteome</keyword>
<sequence length="949" mass="108457">MSCLSFFRILLVLFFLSTCISIDPGLSAYTTHRLVMTGSGDSDVRGLFKKARDLHKLVVRAVHHIGNYTDYLGRQKTPKGLTIKLHLSAIRPSCHLFGKWKHILIQTELSLMRLLLNHTISVKRDAEGERDRIMDELRGLVDEGVYLEFSSILDHEERKLMSLLGPRRLRKSQPANRHNLSVTLDTVEPQSRHSKAKRCRRFTRPDKKSVVNLSNTPLSDPEISVLSKGLSFCPQPNQVDNPLLHEDLDAFYRQLRLRHYFFNDDDSSEGDEELDSVSALPFLRTKSEWQPSIRDPVLESFIKAVNNDVNSFKHRSKQKTNLRQQEREALESLRHRTDIIIKPADKGSAVVVMERSDYLGECYRQLADQTFYRKLDGDPTQGVVNDIERLVQGLFHERLITSDLRDFLIPKDSRPGRFYILPKLHKVGNPGRPVISCCGHPTENISVYLDFFLQPIAQSVPSYIKDTTDFLNKIGSLRGLPLDCFLVTLDVKALYTSIPHKEGIQAVAEALGCRTQDSPSAGMLVRLLKLTLTSNVFTFNQEFFLQVSGTAIGAKFAPSYAIIFMDWLERRLLASAACQPLVWYRYIDDIFMIWPHSKGDLDNFITHANQIHPHIKFTSEESQVEINFLDVKVSLANGQKIVTDLYTKPTDSHMYLHPRSCHPKHFTRNIPYSQALRLRRICSEDESFKRRCDQLANHFAKRGYNPRVVGDGIRKARGVARIDAIRYTKRVNSDRVPLVTTYHPHLPPLNHILRKHWPIIQSHGRLKKIFPRPPVISFRRPPSLRDILVRAAVPRTCDDVGTVIPGEIGCTKCSNVSCKTCKHVIATTTFTSHVTGVTFDIRRPTSCRSVNVIYLIQCGKCGIQYVGETGNEIRQRMNNHRSNIKHSVRHGDKPVAVHFSTNDHTVDDLRLIVIDHLGSGSKFRRLYKERFWIETLCTDRPSGLNIPSR</sequence>
<dbReference type="AlphaFoldDB" id="A0A9Q1BLN8"/>
<feature type="domain" description="Reverse transcriptase" evidence="3">
    <location>
        <begin position="402"/>
        <end position="641"/>
    </location>
</feature>
<comment type="caution">
    <text evidence="4">The sequence shown here is derived from an EMBL/GenBank/DDBJ whole genome shotgun (WGS) entry which is preliminary data.</text>
</comment>
<dbReference type="PROSITE" id="PS50164">
    <property type="entry name" value="GIY_YIG"/>
    <property type="match status" value="1"/>
</dbReference>
<dbReference type="InterPro" id="IPR058912">
    <property type="entry name" value="HTH_animal"/>
</dbReference>
<dbReference type="CDD" id="cd00304">
    <property type="entry name" value="RT_like"/>
    <property type="match status" value="1"/>
</dbReference>
<protein>
    <recommendedName>
        <fullName evidence="6">Reverse transcriptase domain-containing protein</fullName>
    </recommendedName>
</protein>
<reference evidence="4" key="1">
    <citation type="submission" date="2021-10" db="EMBL/GenBank/DDBJ databases">
        <title>Tropical sea cucumber genome reveals ecological adaptation and Cuvierian tubules defense mechanism.</title>
        <authorList>
            <person name="Chen T."/>
        </authorList>
    </citation>
    <scope>NUCLEOTIDE SEQUENCE</scope>
    <source>
        <strain evidence="4">Nanhai2018</strain>
        <tissue evidence="4">Muscle</tissue>
    </source>
</reference>
<feature type="chain" id="PRO_5040316154" description="Reverse transcriptase domain-containing protein" evidence="1">
    <location>
        <begin position="22"/>
        <end position="949"/>
    </location>
</feature>
<evidence type="ECO:0000259" key="2">
    <source>
        <dbReference type="PROSITE" id="PS50164"/>
    </source>
</evidence>
<keyword evidence="1" id="KW-0732">Signal</keyword>
<dbReference type="PANTHER" id="PTHR21301:SF10">
    <property type="entry name" value="REVERSE TRANSCRIPTASE DOMAIN-CONTAINING PROTEIN"/>
    <property type="match status" value="1"/>
</dbReference>
<gene>
    <name evidence="4" type="ORF">HOLleu_28294</name>
</gene>
<accession>A0A9Q1BLN8</accession>
<evidence type="ECO:0000313" key="4">
    <source>
        <dbReference type="EMBL" id="KAJ8029013.1"/>
    </source>
</evidence>
<feature type="domain" description="GIY-YIG" evidence="2">
    <location>
        <begin position="849"/>
        <end position="946"/>
    </location>
</feature>
<dbReference type="InterPro" id="IPR035901">
    <property type="entry name" value="GIY-YIG_endonuc_sf"/>
</dbReference>
<dbReference type="Gene3D" id="3.40.1440.10">
    <property type="entry name" value="GIY-YIG endonuclease"/>
    <property type="match status" value="1"/>
</dbReference>
<dbReference type="Pfam" id="PF26215">
    <property type="entry name" value="HTH_animal"/>
    <property type="match status" value="1"/>
</dbReference>
<dbReference type="PANTHER" id="PTHR21301">
    <property type="entry name" value="REVERSE TRANSCRIPTASE"/>
    <property type="match status" value="1"/>
</dbReference>
<dbReference type="OrthoDB" id="8946688at2759"/>
<dbReference type="Pfam" id="PF00078">
    <property type="entry name" value="RVT_1"/>
    <property type="match status" value="1"/>
</dbReference>
<dbReference type="PROSITE" id="PS50878">
    <property type="entry name" value="RT_POL"/>
    <property type="match status" value="1"/>
</dbReference>
<dbReference type="CDD" id="cd10442">
    <property type="entry name" value="GIY-YIG_PLEs"/>
    <property type="match status" value="1"/>
</dbReference>
<evidence type="ECO:0000313" key="5">
    <source>
        <dbReference type="Proteomes" id="UP001152320"/>
    </source>
</evidence>
<evidence type="ECO:0008006" key="6">
    <source>
        <dbReference type="Google" id="ProtNLM"/>
    </source>
</evidence>
<organism evidence="4 5">
    <name type="scientific">Holothuria leucospilota</name>
    <name type="common">Black long sea cucumber</name>
    <name type="synonym">Mertensiothuria leucospilota</name>
    <dbReference type="NCBI Taxonomy" id="206669"/>
    <lineage>
        <taxon>Eukaryota</taxon>
        <taxon>Metazoa</taxon>
        <taxon>Echinodermata</taxon>
        <taxon>Eleutherozoa</taxon>
        <taxon>Echinozoa</taxon>
        <taxon>Holothuroidea</taxon>
        <taxon>Aspidochirotacea</taxon>
        <taxon>Aspidochirotida</taxon>
        <taxon>Holothuriidae</taxon>
        <taxon>Holothuria</taxon>
    </lineage>
</organism>
<dbReference type="Proteomes" id="UP001152320">
    <property type="component" value="Chromosome 14"/>
</dbReference>